<dbReference type="PANTHER" id="PTHR43128">
    <property type="entry name" value="L-2-HYDROXYCARBOXYLATE DEHYDROGENASE (NAD(P)(+))"/>
    <property type="match status" value="1"/>
</dbReference>
<keyword evidence="3 4" id="KW-0520">NAD</keyword>
<feature type="domain" description="Lactate/malate dehydrogenase N-terminal" evidence="8">
    <location>
        <begin position="6"/>
        <end position="150"/>
    </location>
</feature>
<sequence>MSRRNKITVIGAGNVGATTAHWAASRHLGDVVLVDIKEGLPQGKALDLAESGPPMGFDLNLVGTNDYADTAGSDVVVITAGVPRRKDPVTGEYTSRDDLIEINRKIVGGVTQAVAAQSPDAILICVANPLDAMCHVTFAESKFPKQRVIGMAGVLDTARYKTFIAMELGVSVEDIHGMVLGGHGDTMVPLPRHTSVAGIPLTELMSKDKIDAIIQRTRKGGGEIVGLLGYSGYYAPAAAACVMVESIVRDRKRVLPVACLCEGEYGYDGLYLGVPAVIGSGGVEKIIEMQLNDEEKAMLDVSANAVRDVVKLLPY</sequence>
<dbReference type="InterPro" id="IPR001236">
    <property type="entry name" value="Lactate/malate_DH_N"/>
</dbReference>
<name>A0A0C2D6N0_9BACT</name>
<evidence type="ECO:0000259" key="8">
    <source>
        <dbReference type="Pfam" id="PF00056"/>
    </source>
</evidence>
<reference evidence="10 11" key="1">
    <citation type="submission" date="2014-12" db="EMBL/GenBank/DDBJ databases">
        <title>Genome assembly of Enhygromyxa salina DSM 15201.</title>
        <authorList>
            <person name="Sharma G."/>
            <person name="Subramanian S."/>
        </authorList>
    </citation>
    <scope>NUCLEOTIDE SEQUENCE [LARGE SCALE GENOMIC DNA]</scope>
    <source>
        <strain evidence="10 11">DSM 15201</strain>
    </source>
</reference>
<dbReference type="InterPro" id="IPR011275">
    <property type="entry name" value="Malate_DH_type3"/>
</dbReference>
<dbReference type="InterPro" id="IPR022383">
    <property type="entry name" value="Lactate/malate_DH_C"/>
</dbReference>
<proteinExistence type="inferred from homology"/>
<gene>
    <name evidence="4" type="primary">mdh</name>
    <name evidence="10" type="ORF">DB30_07162</name>
</gene>
<dbReference type="GO" id="GO:0004459">
    <property type="term" value="F:L-lactate dehydrogenase (NAD+) activity"/>
    <property type="evidence" value="ECO:0007669"/>
    <property type="project" value="TreeGrafter"/>
</dbReference>
<feature type="active site" description="Proton acceptor" evidence="4 5">
    <location>
        <position position="183"/>
    </location>
</feature>
<dbReference type="Gene3D" id="3.90.110.10">
    <property type="entry name" value="Lactate dehydrogenase/glycoside hydrolase, family 4, C-terminal"/>
    <property type="match status" value="1"/>
</dbReference>
<dbReference type="SUPFAM" id="SSF56327">
    <property type="entry name" value="LDH C-terminal domain-like"/>
    <property type="match status" value="1"/>
</dbReference>
<feature type="binding site" evidence="4 7">
    <location>
        <position position="35"/>
    </location>
    <ligand>
        <name>NAD(+)</name>
        <dbReference type="ChEBI" id="CHEBI:57540"/>
    </ligand>
</feature>
<evidence type="ECO:0000256" key="5">
    <source>
        <dbReference type="PIRSR" id="PIRSR000102-1"/>
    </source>
</evidence>
<evidence type="ECO:0000313" key="10">
    <source>
        <dbReference type="EMBL" id="KIG18826.1"/>
    </source>
</evidence>
<comment type="caution">
    <text evidence="10">The sequence shown here is derived from an EMBL/GenBank/DDBJ whole genome shotgun (WGS) entry which is preliminary data.</text>
</comment>
<feature type="binding site" evidence="4 6">
    <location>
        <position position="96"/>
    </location>
    <ligand>
        <name>substrate</name>
    </ligand>
</feature>
<dbReference type="PANTHER" id="PTHR43128:SF16">
    <property type="entry name" value="L-LACTATE DEHYDROGENASE"/>
    <property type="match status" value="1"/>
</dbReference>
<dbReference type="GO" id="GO:0030060">
    <property type="term" value="F:L-malate dehydrogenase (NAD+) activity"/>
    <property type="evidence" value="ECO:0007669"/>
    <property type="project" value="UniProtKB-UniRule"/>
</dbReference>
<dbReference type="InterPro" id="IPR036291">
    <property type="entry name" value="NAD(P)-bd_dom_sf"/>
</dbReference>
<evidence type="ECO:0000256" key="1">
    <source>
        <dbReference type="ARBA" id="ARBA00022532"/>
    </source>
</evidence>
<feature type="binding site" evidence="4 6">
    <location>
        <position position="159"/>
    </location>
    <ligand>
        <name>substrate</name>
    </ligand>
</feature>
<evidence type="ECO:0000259" key="9">
    <source>
        <dbReference type="Pfam" id="PF02866"/>
    </source>
</evidence>
<feature type="binding site" evidence="4 7">
    <location>
        <begin position="126"/>
        <end position="128"/>
    </location>
    <ligand>
        <name>NAD(+)</name>
        <dbReference type="ChEBI" id="CHEBI:57540"/>
    </ligand>
</feature>
<comment type="function">
    <text evidence="4">Catalyzes the reversible oxidation of malate to oxaloacetate.</text>
</comment>
<evidence type="ECO:0000256" key="7">
    <source>
        <dbReference type="PIRSR" id="PIRSR000102-3"/>
    </source>
</evidence>
<organism evidence="10 11">
    <name type="scientific">Enhygromyxa salina</name>
    <dbReference type="NCBI Taxonomy" id="215803"/>
    <lineage>
        <taxon>Bacteria</taxon>
        <taxon>Pseudomonadati</taxon>
        <taxon>Myxococcota</taxon>
        <taxon>Polyangia</taxon>
        <taxon>Nannocystales</taxon>
        <taxon>Nannocystaceae</taxon>
        <taxon>Enhygromyxa</taxon>
    </lineage>
</organism>
<dbReference type="HAMAP" id="MF_00487">
    <property type="entry name" value="Malate_dehydrog_3"/>
    <property type="match status" value="1"/>
</dbReference>
<dbReference type="AlphaFoldDB" id="A0A0C2D6N0"/>
<dbReference type="Pfam" id="PF00056">
    <property type="entry name" value="Ldh_1_N"/>
    <property type="match status" value="1"/>
</dbReference>
<dbReference type="Pfam" id="PF02866">
    <property type="entry name" value="Ldh_1_C"/>
    <property type="match status" value="1"/>
</dbReference>
<evidence type="ECO:0000256" key="4">
    <source>
        <dbReference type="HAMAP-Rule" id="MF_00487"/>
    </source>
</evidence>
<dbReference type="RefSeq" id="WP_052546597.1">
    <property type="nucleotide sequence ID" value="NZ_JMCC02000008.1"/>
</dbReference>
<dbReference type="NCBIfam" id="NF004863">
    <property type="entry name" value="PRK06223.1"/>
    <property type="match status" value="1"/>
</dbReference>
<dbReference type="FunFam" id="3.40.50.720:FF:000018">
    <property type="entry name" value="Malate dehydrogenase"/>
    <property type="match status" value="1"/>
</dbReference>
<accession>A0A0C2D6N0</accession>
<feature type="binding site" evidence="4 7">
    <location>
        <position position="103"/>
    </location>
    <ligand>
        <name>NAD(+)</name>
        <dbReference type="ChEBI" id="CHEBI:57540"/>
    </ligand>
</feature>
<dbReference type="NCBIfam" id="TIGR01763">
    <property type="entry name" value="MalateDH_bact"/>
    <property type="match status" value="1"/>
</dbReference>
<feature type="binding site" evidence="4 6">
    <location>
        <position position="84"/>
    </location>
    <ligand>
        <name>substrate</name>
    </ligand>
</feature>
<comment type="catalytic activity">
    <reaction evidence="4">
        <text>(S)-malate + NAD(+) = oxaloacetate + NADH + H(+)</text>
        <dbReference type="Rhea" id="RHEA:21432"/>
        <dbReference type="ChEBI" id="CHEBI:15378"/>
        <dbReference type="ChEBI" id="CHEBI:15589"/>
        <dbReference type="ChEBI" id="CHEBI:16452"/>
        <dbReference type="ChEBI" id="CHEBI:57540"/>
        <dbReference type="ChEBI" id="CHEBI:57945"/>
        <dbReference type="EC" id="1.1.1.37"/>
    </reaction>
</comment>
<protein>
    <recommendedName>
        <fullName evidence="4">Malate dehydrogenase</fullName>
        <ecNumber evidence="4">1.1.1.37</ecNumber>
    </recommendedName>
</protein>
<feature type="binding site" evidence="4 6">
    <location>
        <position position="128"/>
    </location>
    <ligand>
        <name>substrate</name>
    </ligand>
</feature>
<dbReference type="GO" id="GO:0006089">
    <property type="term" value="P:lactate metabolic process"/>
    <property type="evidence" value="ECO:0007669"/>
    <property type="project" value="TreeGrafter"/>
</dbReference>
<evidence type="ECO:0000256" key="2">
    <source>
        <dbReference type="ARBA" id="ARBA00023002"/>
    </source>
</evidence>
<dbReference type="EMBL" id="JMCC02000008">
    <property type="protein sequence ID" value="KIG18826.1"/>
    <property type="molecule type" value="Genomic_DNA"/>
</dbReference>
<dbReference type="EC" id="1.1.1.37" evidence="4"/>
<dbReference type="Proteomes" id="UP000031599">
    <property type="component" value="Unassembled WGS sequence"/>
</dbReference>
<dbReference type="SUPFAM" id="SSF51735">
    <property type="entry name" value="NAD(P)-binding Rossmann-fold domains"/>
    <property type="match status" value="1"/>
</dbReference>
<dbReference type="GO" id="GO:0006099">
    <property type="term" value="P:tricarboxylic acid cycle"/>
    <property type="evidence" value="ECO:0007669"/>
    <property type="project" value="UniProtKB-UniRule"/>
</dbReference>
<keyword evidence="1 4" id="KW-0816">Tricarboxylic acid cycle</keyword>
<dbReference type="InterPro" id="IPR001557">
    <property type="entry name" value="L-lactate/malate_DH"/>
</dbReference>
<dbReference type="FunFam" id="3.90.110.10:FF:000004">
    <property type="entry name" value="Malate dehydrogenase"/>
    <property type="match status" value="1"/>
</dbReference>
<dbReference type="Gene3D" id="3.40.50.720">
    <property type="entry name" value="NAD(P)-binding Rossmann-like Domain"/>
    <property type="match status" value="1"/>
</dbReference>
<dbReference type="PRINTS" id="PR00086">
    <property type="entry name" value="LLDHDRGNASE"/>
</dbReference>
<dbReference type="InterPro" id="IPR015955">
    <property type="entry name" value="Lactate_DH/Glyco_Ohase_4_C"/>
</dbReference>
<evidence type="ECO:0000256" key="6">
    <source>
        <dbReference type="PIRSR" id="PIRSR000102-2"/>
    </source>
</evidence>
<comment type="similarity">
    <text evidence="4">Belongs to the LDH/MDH superfamily. MDH type 3 family.</text>
</comment>
<evidence type="ECO:0000313" key="11">
    <source>
        <dbReference type="Proteomes" id="UP000031599"/>
    </source>
</evidence>
<dbReference type="PIRSF" id="PIRSF000102">
    <property type="entry name" value="Lac_mal_DH"/>
    <property type="match status" value="1"/>
</dbReference>
<dbReference type="CDD" id="cd01339">
    <property type="entry name" value="LDH-like_MDH"/>
    <property type="match status" value="1"/>
</dbReference>
<feature type="binding site" evidence="4 7">
    <location>
        <begin position="11"/>
        <end position="16"/>
    </location>
    <ligand>
        <name>NAD(+)</name>
        <dbReference type="ChEBI" id="CHEBI:57540"/>
    </ligand>
</feature>
<evidence type="ECO:0000256" key="3">
    <source>
        <dbReference type="ARBA" id="ARBA00023027"/>
    </source>
</evidence>
<feature type="domain" description="Lactate/malate dehydrogenase C-terminal" evidence="9">
    <location>
        <begin position="155"/>
        <end position="309"/>
    </location>
</feature>
<keyword evidence="2 4" id="KW-0560">Oxidoreductase</keyword>